<organism evidence="7 8">
    <name type="scientific">Escallonia rubra</name>
    <dbReference type="NCBI Taxonomy" id="112253"/>
    <lineage>
        <taxon>Eukaryota</taxon>
        <taxon>Viridiplantae</taxon>
        <taxon>Streptophyta</taxon>
        <taxon>Embryophyta</taxon>
        <taxon>Tracheophyta</taxon>
        <taxon>Spermatophyta</taxon>
        <taxon>Magnoliopsida</taxon>
        <taxon>eudicotyledons</taxon>
        <taxon>Gunneridae</taxon>
        <taxon>Pentapetalae</taxon>
        <taxon>asterids</taxon>
        <taxon>campanulids</taxon>
        <taxon>Escalloniales</taxon>
        <taxon>Escalloniaceae</taxon>
        <taxon>Escallonia</taxon>
    </lineage>
</organism>
<dbReference type="GO" id="GO:0048527">
    <property type="term" value="P:lateral root development"/>
    <property type="evidence" value="ECO:0007669"/>
    <property type="project" value="InterPro"/>
</dbReference>
<keyword evidence="3" id="KW-0963">Cytoplasm</keyword>
<protein>
    <recommendedName>
        <fullName evidence="6">WPP domain-containing protein</fullName>
    </recommendedName>
</protein>
<keyword evidence="4" id="KW-0539">Nucleus</keyword>
<evidence type="ECO:0000256" key="4">
    <source>
        <dbReference type="ARBA" id="ARBA00023242"/>
    </source>
</evidence>
<evidence type="ECO:0000313" key="8">
    <source>
        <dbReference type="Proteomes" id="UP001187471"/>
    </source>
</evidence>
<dbReference type="InterPro" id="IPR044692">
    <property type="entry name" value="WPP1/2/3"/>
</dbReference>
<evidence type="ECO:0000259" key="6">
    <source>
        <dbReference type="Pfam" id="PF13943"/>
    </source>
</evidence>
<evidence type="ECO:0000313" key="7">
    <source>
        <dbReference type="EMBL" id="KAK2970279.1"/>
    </source>
</evidence>
<comment type="subcellular location">
    <subcellularLocation>
        <location evidence="2">Cytoplasm</location>
    </subcellularLocation>
    <subcellularLocation>
        <location evidence="1">Nucleus</location>
    </subcellularLocation>
</comment>
<dbReference type="Proteomes" id="UP001187471">
    <property type="component" value="Unassembled WGS sequence"/>
</dbReference>
<gene>
    <name evidence="7" type="ORF">RJ640_021354</name>
</gene>
<dbReference type="PANTHER" id="PTHR34362:SF1">
    <property type="entry name" value="WPP DOMAIN-CONTAINING PROTEIN 1-RELATED"/>
    <property type="match status" value="1"/>
</dbReference>
<dbReference type="GO" id="GO:0005737">
    <property type="term" value="C:cytoplasm"/>
    <property type="evidence" value="ECO:0007669"/>
    <property type="project" value="UniProtKB-SubCell"/>
</dbReference>
<dbReference type="InterPro" id="IPR038214">
    <property type="entry name" value="WPP_sf"/>
</dbReference>
<evidence type="ECO:0000256" key="3">
    <source>
        <dbReference type="ARBA" id="ARBA00022490"/>
    </source>
</evidence>
<dbReference type="GO" id="GO:0000278">
    <property type="term" value="P:mitotic cell cycle"/>
    <property type="evidence" value="ECO:0007669"/>
    <property type="project" value="InterPro"/>
</dbReference>
<reference evidence="7" key="1">
    <citation type="submission" date="2022-12" db="EMBL/GenBank/DDBJ databases">
        <title>Draft genome assemblies for two species of Escallonia (Escalloniales).</title>
        <authorList>
            <person name="Chanderbali A."/>
            <person name="Dervinis C."/>
            <person name="Anghel I."/>
            <person name="Soltis D."/>
            <person name="Soltis P."/>
            <person name="Zapata F."/>
        </authorList>
    </citation>
    <scope>NUCLEOTIDE SEQUENCE</scope>
    <source>
        <strain evidence="7">UCBG92.1500</strain>
        <tissue evidence="7">Leaf</tissue>
    </source>
</reference>
<dbReference type="Gene3D" id="1.10.246.200">
    <property type="entry name" value="WPP domain"/>
    <property type="match status" value="1"/>
</dbReference>
<evidence type="ECO:0000256" key="5">
    <source>
        <dbReference type="SAM" id="MobiDB-lite"/>
    </source>
</evidence>
<sequence>MAAEAPPRWIPRCRKASRRRCSFSIWPPTQRTRDVVLSRLIETLSAPSMLSKHYGSVPAGSTRTLSASPPVLNLNDKR</sequence>
<dbReference type="InterPro" id="IPR025265">
    <property type="entry name" value="WPP_dom"/>
</dbReference>
<name>A0AA88QGQ9_9ASTE</name>
<proteinExistence type="predicted"/>
<dbReference type="EMBL" id="JAVXUO010002740">
    <property type="protein sequence ID" value="KAK2970279.1"/>
    <property type="molecule type" value="Genomic_DNA"/>
</dbReference>
<feature type="region of interest" description="Disordered" evidence="5">
    <location>
        <begin position="54"/>
        <end position="78"/>
    </location>
</feature>
<dbReference type="PANTHER" id="PTHR34362">
    <property type="entry name" value="WPP DOMAIN-CONTAINING PROTEIN 1-RELATED"/>
    <property type="match status" value="1"/>
</dbReference>
<dbReference type="Pfam" id="PF13943">
    <property type="entry name" value="WPP"/>
    <property type="match status" value="1"/>
</dbReference>
<feature type="domain" description="WPP" evidence="6">
    <location>
        <begin position="22"/>
        <end position="61"/>
    </location>
</feature>
<dbReference type="AlphaFoldDB" id="A0AA88QGQ9"/>
<evidence type="ECO:0000256" key="2">
    <source>
        <dbReference type="ARBA" id="ARBA00004496"/>
    </source>
</evidence>
<comment type="caution">
    <text evidence="7">The sequence shown here is derived from an EMBL/GenBank/DDBJ whole genome shotgun (WGS) entry which is preliminary data.</text>
</comment>
<evidence type="ECO:0000256" key="1">
    <source>
        <dbReference type="ARBA" id="ARBA00004123"/>
    </source>
</evidence>
<dbReference type="GO" id="GO:0005634">
    <property type="term" value="C:nucleus"/>
    <property type="evidence" value="ECO:0007669"/>
    <property type="project" value="UniProtKB-SubCell"/>
</dbReference>
<keyword evidence="8" id="KW-1185">Reference proteome</keyword>
<accession>A0AA88QGQ9</accession>